<dbReference type="InterPro" id="IPR050411">
    <property type="entry name" value="AlphaKG_dependent_hydroxylases"/>
</dbReference>
<organism evidence="11 12">
    <name type="scientific">Talaromyces atroroseus</name>
    <dbReference type="NCBI Taxonomy" id="1441469"/>
    <lineage>
        <taxon>Eukaryota</taxon>
        <taxon>Fungi</taxon>
        <taxon>Dikarya</taxon>
        <taxon>Ascomycota</taxon>
        <taxon>Pezizomycotina</taxon>
        <taxon>Eurotiomycetes</taxon>
        <taxon>Eurotiomycetidae</taxon>
        <taxon>Eurotiales</taxon>
        <taxon>Trichocomaceae</taxon>
        <taxon>Talaromyces</taxon>
        <taxon>Talaromyces sect. Trachyspermi</taxon>
    </lineage>
</organism>
<keyword evidence="8" id="KW-0560">Oxidoreductase</keyword>
<name>A0A1Q5QC04_TALAT</name>
<dbReference type="AlphaFoldDB" id="A0A1Q5QC04"/>
<keyword evidence="12" id="KW-1185">Reference proteome</keyword>
<keyword evidence="6" id="KW-0124">Carnitine biosynthesis</keyword>
<evidence type="ECO:0000256" key="4">
    <source>
        <dbReference type="ARBA" id="ARBA00008654"/>
    </source>
</evidence>
<dbReference type="STRING" id="1441469.A0A1Q5QC04"/>
<accession>A0A1Q5QC04</accession>
<sequence>MSVLVINLYFPGGFWDFTSDLTYKDTAYTSEALDPHTDNTYFSDPARLQLFHLLSHTDGDGGETLLVDGFYAAFRMLQENPRNVQALTDFPQPWHSSGNEDVSIQPYRHFPVLERDPKSSRLRRVRWNNYDRAAKVDWEYNMATAWYKAARHWNALLKRQDQMQKWLQLEPGTALIFDNWRMLHGRSAFTGKRRMCGGYINNDDFVSRYRLLINGREKTLNELGTPASRLSI</sequence>
<dbReference type="OrthoDB" id="408743at2759"/>
<dbReference type="Pfam" id="PF02668">
    <property type="entry name" value="TauD"/>
    <property type="match status" value="1"/>
</dbReference>
<reference evidence="11 12" key="1">
    <citation type="submission" date="2015-06" db="EMBL/GenBank/DDBJ databases">
        <title>Talaromyces atroroseus IBT 11181 draft genome.</title>
        <authorList>
            <person name="Rasmussen K.B."/>
            <person name="Rasmussen S."/>
            <person name="Petersen B."/>
            <person name="Sicheritz-Ponten T."/>
            <person name="Mortensen U.H."/>
            <person name="Thrane U."/>
        </authorList>
    </citation>
    <scope>NUCLEOTIDE SEQUENCE [LARGE SCALE GENOMIC DNA]</scope>
    <source>
        <strain evidence="11 12">IBT 11181</strain>
    </source>
</reference>
<dbReference type="GO" id="GO:0005739">
    <property type="term" value="C:mitochondrion"/>
    <property type="evidence" value="ECO:0007669"/>
    <property type="project" value="TreeGrafter"/>
</dbReference>
<comment type="pathway">
    <text evidence="3">Amine and polyamine biosynthesis; carnitine biosynthesis.</text>
</comment>
<dbReference type="FunFam" id="3.60.130.10:FF:000001">
    <property type="entry name" value="Trimethyllysine dioxygenase, mitochondrial"/>
    <property type="match status" value="1"/>
</dbReference>
<dbReference type="SUPFAM" id="SSF51197">
    <property type="entry name" value="Clavaminate synthase-like"/>
    <property type="match status" value="1"/>
</dbReference>
<comment type="cofactor">
    <cofactor evidence="1">
        <name>Fe(2+)</name>
        <dbReference type="ChEBI" id="CHEBI:29033"/>
    </cofactor>
</comment>
<gene>
    <name evidence="11" type="ORF">UA08_01575</name>
</gene>
<dbReference type="Proteomes" id="UP000214365">
    <property type="component" value="Unassembled WGS sequence"/>
</dbReference>
<dbReference type="RefSeq" id="XP_020123571.1">
    <property type="nucleotide sequence ID" value="XM_020261254.1"/>
</dbReference>
<evidence type="ECO:0000313" key="12">
    <source>
        <dbReference type="Proteomes" id="UP000214365"/>
    </source>
</evidence>
<evidence type="ECO:0000256" key="5">
    <source>
        <dbReference type="ARBA" id="ARBA00022723"/>
    </source>
</evidence>
<dbReference type="InterPro" id="IPR003819">
    <property type="entry name" value="TauD/TfdA-like"/>
</dbReference>
<evidence type="ECO:0000256" key="1">
    <source>
        <dbReference type="ARBA" id="ARBA00001954"/>
    </source>
</evidence>
<evidence type="ECO:0000256" key="2">
    <source>
        <dbReference type="ARBA" id="ARBA00001961"/>
    </source>
</evidence>
<keyword evidence="7" id="KW-0223">Dioxygenase</keyword>
<dbReference type="PANTHER" id="PTHR10696">
    <property type="entry name" value="GAMMA-BUTYROBETAINE HYDROXYLASE-RELATED"/>
    <property type="match status" value="1"/>
</dbReference>
<protein>
    <recommendedName>
        <fullName evidence="10">TauD/TfdA-like domain-containing protein</fullName>
    </recommendedName>
</protein>
<keyword evidence="9" id="KW-0408">Iron</keyword>
<evidence type="ECO:0000256" key="3">
    <source>
        <dbReference type="ARBA" id="ARBA00005022"/>
    </source>
</evidence>
<dbReference type="GO" id="GO:0045329">
    <property type="term" value="P:carnitine biosynthetic process"/>
    <property type="evidence" value="ECO:0007669"/>
    <property type="project" value="UniProtKB-KW"/>
</dbReference>
<dbReference type="GeneID" id="31001330"/>
<dbReference type="GO" id="GO:0046872">
    <property type="term" value="F:metal ion binding"/>
    <property type="evidence" value="ECO:0007669"/>
    <property type="project" value="UniProtKB-KW"/>
</dbReference>
<dbReference type="GO" id="GO:0051213">
    <property type="term" value="F:dioxygenase activity"/>
    <property type="evidence" value="ECO:0007669"/>
    <property type="project" value="UniProtKB-KW"/>
</dbReference>
<comment type="similarity">
    <text evidence="4">Belongs to the gamma-BBH/TMLD family.</text>
</comment>
<proteinExistence type="inferred from homology"/>
<evidence type="ECO:0000256" key="6">
    <source>
        <dbReference type="ARBA" id="ARBA00022873"/>
    </source>
</evidence>
<dbReference type="EMBL" id="LFMY01000002">
    <property type="protein sequence ID" value="OKL63450.1"/>
    <property type="molecule type" value="Genomic_DNA"/>
</dbReference>
<dbReference type="Gene3D" id="3.60.130.10">
    <property type="entry name" value="Clavaminate synthase-like"/>
    <property type="match status" value="1"/>
</dbReference>
<dbReference type="PANTHER" id="PTHR10696:SF51">
    <property type="entry name" value="TRIMETHYLLYSINE DIOXYGENASE, MITOCHONDRIAL"/>
    <property type="match status" value="1"/>
</dbReference>
<evidence type="ECO:0000259" key="10">
    <source>
        <dbReference type="Pfam" id="PF02668"/>
    </source>
</evidence>
<evidence type="ECO:0000313" key="11">
    <source>
        <dbReference type="EMBL" id="OKL63450.1"/>
    </source>
</evidence>
<dbReference type="InterPro" id="IPR042098">
    <property type="entry name" value="TauD-like_sf"/>
</dbReference>
<keyword evidence="5" id="KW-0479">Metal-binding</keyword>
<comment type="cofactor">
    <cofactor evidence="2">
        <name>L-ascorbate</name>
        <dbReference type="ChEBI" id="CHEBI:38290"/>
    </cofactor>
</comment>
<comment type="caution">
    <text evidence="11">The sequence shown here is derived from an EMBL/GenBank/DDBJ whole genome shotgun (WGS) entry which is preliminary data.</text>
</comment>
<evidence type="ECO:0000256" key="9">
    <source>
        <dbReference type="ARBA" id="ARBA00023004"/>
    </source>
</evidence>
<evidence type="ECO:0000256" key="8">
    <source>
        <dbReference type="ARBA" id="ARBA00023002"/>
    </source>
</evidence>
<evidence type="ECO:0000256" key="7">
    <source>
        <dbReference type="ARBA" id="ARBA00022964"/>
    </source>
</evidence>
<feature type="domain" description="TauD/TfdA-like" evidence="10">
    <location>
        <begin position="12"/>
        <end position="199"/>
    </location>
</feature>